<evidence type="ECO:0000259" key="9">
    <source>
        <dbReference type="PROSITE" id="PS51192"/>
    </source>
</evidence>
<feature type="domain" description="Helicase C-terminal" evidence="10">
    <location>
        <begin position="616"/>
        <end position="765"/>
    </location>
</feature>
<feature type="compositionally biased region" description="Polar residues" evidence="8">
    <location>
        <begin position="164"/>
        <end position="173"/>
    </location>
</feature>
<keyword evidence="2 7" id="KW-0378">Hydrolase</keyword>
<evidence type="ECO:0000256" key="5">
    <source>
        <dbReference type="ARBA" id="ARBA00022884"/>
    </source>
</evidence>
<dbReference type="AlphaFoldDB" id="A0AAV7XU69"/>
<feature type="compositionally biased region" description="Basic residues" evidence="8">
    <location>
        <begin position="135"/>
        <end position="154"/>
    </location>
</feature>
<comment type="similarity">
    <text evidence="7">Belongs to the DEAD box helicase family.</text>
</comment>
<dbReference type="GO" id="GO:0003723">
    <property type="term" value="F:RNA binding"/>
    <property type="evidence" value="ECO:0007669"/>
    <property type="project" value="UniProtKB-UniRule"/>
</dbReference>
<dbReference type="InterPro" id="IPR001650">
    <property type="entry name" value="Helicase_C-like"/>
</dbReference>
<dbReference type="GO" id="GO:0005524">
    <property type="term" value="F:ATP binding"/>
    <property type="evidence" value="ECO:0007669"/>
    <property type="project" value="UniProtKB-UniRule"/>
</dbReference>
<feature type="short sequence motif" description="Q motif" evidence="6">
    <location>
        <begin position="197"/>
        <end position="225"/>
    </location>
</feature>
<evidence type="ECO:0000256" key="7">
    <source>
        <dbReference type="RuleBase" id="RU365068"/>
    </source>
</evidence>
<reference evidence="12" key="1">
    <citation type="submission" date="2022-12" db="EMBL/GenBank/DDBJ databases">
        <title>Chromosome-level genome assembly of the bean flower thrips Megalurothrips usitatus.</title>
        <authorList>
            <person name="Ma L."/>
            <person name="Liu Q."/>
            <person name="Li H."/>
            <person name="Cai W."/>
        </authorList>
    </citation>
    <scope>NUCLEOTIDE SEQUENCE</scope>
    <source>
        <strain evidence="12">Cailab_2022a</strain>
    </source>
</reference>
<dbReference type="GO" id="GO:0016787">
    <property type="term" value="F:hydrolase activity"/>
    <property type="evidence" value="ECO:0007669"/>
    <property type="project" value="UniProtKB-KW"/>
</dbReference>
<feature type="compositionally biased region" description="Basic and acidic residues" evidence="8">
    <location>
        <begin position="57"/>
        <end position="75"/>
    </location>
</feature>
<feature type="compositionally biased region" description="Basic and acidic residues" evidence="8">
    <location>
        <begin position="123"/>
        <end position="134"/>
    </location>
</feature>
<dbReference type="PROSITE" id="PS51195">
    <property type="entry name" value="Q_MOTIF"/>
    <property type="match status" value="1"/>
</dbReference>
<comment type="domain">
    <text evidence="7">The Q motif is unique to and characteristic of the DEAD box family of RNA helicases and controls ATP binding and hydrolysis.</text>
</comment>
<gene>
    <name evidence="12" type="ORF">ONE63_008782</name>
</gene>
<dbReference type="SUPFAM" id="SSF52540">
    <property type="entry name" value="P-loop containing nucleoside triphosphate hydrolases"/>
    <property type="match status" value="2"/>
</dbReference>
<feature type="compositionally biased region" description="Basic and acidic residues" evidence="8">
    <location>
        <begin position="311"/>
        <end position="326"/>
    </location>
</feature>
<feature type="region of interest" description="Disordered" evidence="8">
    <location>
        <begin position="1"/>
        <end position="32"/>
    </location>
</feature>
<evidence type="ECO:0000313" key="13">
    <source>
        <dbReference type="Proteomes" id="UP001075354"/>
    </source>
</evidence>
<evidence type="ECO:0000256" key="3">
    <source>
        <dbReference type="ARBA" id="ARBA00022806"/>
    </source>
</evidence>
<feature type="compositionally biased region" description="Basic and acidic residues" evidence="8">
    <location>
        <begin position="84"/>
        <end position="105"/>
    </location>
</feature>
<dbReference type="PROSITE" id="PS51194">
    <property type="entry name" value="HELICASE_CTER"/>
    <property type="match status" value="1"/>
</dbReference>
<dbReference type="CDD" id="cd17946">
    <property type="entry name" value="DEADc_DDX24"/>
    <property type="match status" value="1"/>
</dbReference>
<feature type="region of interest" description="Disordered" evidence="8">
    <location>
        <begin position="48"/>
        <end position="173"/>
    </location>
</feature>
<evidence type="ECO:0000313" key="12">
    <source>
        <dbReference type="EMBL" id="KAJ1527257.1"/>
    </source>
</evidence>
<name>A0AAV7XU69_9NEOP</name>
<protein>
    <recommendedName>
        <fullName evidence="7">ATP-dependent RNA helicase</fullName>
        <ecNumber evidence="7">3.6.4.13</ecNumber>
    </recommendedName>
</protein>
<comment type="caution">
    <text evidence="12">The sequence shown here is derived from an EMBL/GenBank/DDBJ whole genome shotgun (WGS) entry which is preliminary data.</text>
</comment>
<feature type="domain" description="Helicase ATP-binding" evidence="9">
    <location>
        <begin position="427"/>
        <end position="566"/>
    </location>
</feature>
<evidence type="ECO:0000256" key="8">
    <source>
        <dbReference type="SAM" id="MobiDB-lite"/>
    </source>
</evidence>
<comment type="catalytic activity">
    <reaction evidence="7">
        <text>ATP + H2O = ADP + phosphate + H(+)</text>
        <dbReference type="Rhea" id="RHEA:13065"/>
        <dbReference type="ChEBI" id="CHEBI:15377"/>
        <dbReference type="ChEBI" id="CHEBI:15378"/>
        <dbReference type="ChEBI" id="CHEBI:30616"/>
        <dbReference type="ChEBI" id="CHEBI:43474"/>
        <dbReference type="ChEBI" id="CHEBI:456216"/>
        <dbReference type="EC" id="3.6.4.13"/>
    </reaction>
</comment>
<dbReference type="CDD" id="cd18787">
    <property type="entry name" value="SF2_C_DEAD"/>
    <property type="match status" value="1"/>
</dbReference>
<feature type="compositionally biased region" description="Acidic residues" evidence="8">
    <location>
        <begin position="270"/>
        <end position="295"/>
    </location>
</feature>
<dbReference type="EC" id="3.6.4.13" evidence="7"/>
<keyword evidence="3 7" id="KW-0347">Helicase</keyword>
<dbReference type="InterPro" id="IPR014014">
    <property type="entry name" value="RNA_helicase_DEAD_Q_motif"/>
</dbReference>
<feature type="compositionally biased region" description="Basic and acidic residues" evidence="8">
    <location>
        <begin position="884"/>
        <end position="895"/>
    </location>
</feature>
<dbReference type="PROSITE" id="PS51192">
    <property type="entry name" value="HELICASE_ATP_BIND_1"/>
    <property type="match status" value="1"/>
</dbReference>
<keyword evidence="13" id="KW-1185">Reference proteome</keyword>
<evidence type="ECO:0000259" key="11">
    <source>
        <dbReference type="PROSITE" id="PS51195"/>
    </source>
</evidence>
<feature type="region of interest" description="Disordered" evidence="8">
    <location>
        <begin position="884"/>
        <end position="922"/>
    </location>
</feature>
<evidence type="ECO:0000256" key="6">
    <source>
        <dbReference type="PROSITE-ProRule" id="PRU00552"/>
    </source>
</evidence>
<accession>A0AAV7XU69</accession>
<evidence type="ECO:0000256" key="2">
    <source>
        <dbReference type="ARBA" id="ARBA00022801"/>
    </source>
</evidence>
<dbReference type="SMART" id="SM00490">
    <property type="entry name" value="HELICc"/>
    <property type="match status" value="1"/>
</dbReference>
<feature type="compositionally biased region" description="Acidic residues" evidence="8">
    <location>
        <begin position="327"/>
        <end position="369"/>
    </location>
</feature>
<dbReference type="Gene3D" id="3.40.50.300">
    <property type="entry name" value="P-loop containing nucleotide triphosphate hydrolases"/>
    <property type="match status" value="3"/>
</dbReference>
<dbReference type="Pfam" id="PF00270">
    <property type="entry name" value="DEAD"/>
    <property type="match status" value="1"/>
</dbReference>
<dbReference type="GO" id="GO:0003724">
    <property type="term" value="F:RNA helicase activity"/>
    <property type="evidence" value="ECO:0007669"/>
    <property type="project" value="UniProtKB-EC"/>
</dbReference>
<dbReference type="InterPro" id="IPR014001">
    <property type="entry name" value="Helicase_ATP-bd"/>
</dbReference>
<proteinExistence type="inferred from homology"/>
<keyword evidence="1 7" id="KW-0547">Nucleotide-binding</keyword>
<evidence type="ECO:0000256" key="1">
    <source>
        <dbReference type="ARBA" id="ARBA00022741"/>
    </source>
</evidence>
<dbReference type="EMBL" id="JAPTSV010000006">
    <property type="protein sequence ID" value="KAJ1527257.1"/>
    <property type="molecule type" value="Genomic_DNA"/>
</dbReference>
<dbReference type="Proteomes" id="UP001075354">
    <property type="component" value="Chromosome 6"/>
</dbReference>
<dbReference type="SMART" id="SM00487">
    <property type="entry name" value="DEXDc"/>
    <property type="match status" value="1"/>
</dbReference>
<keyword evidence="4 7" id="KW-0067">ATP-binding</keyword>
<evidence type="ECO:0000256" key="4">
    <source>
        <dbReference type="ARBA" id="ARBA00022840"/>
    </source>
</evidence>
<sequence>MGKIKVIKSAESHWKPVPYTTTGAASTDPEDDFSNLIGFEELTDYTFDGGKLKKKTKSTEKGSSKTEKPKSKLKENGTTVVPQEKSKIKSKNNDIPDRDVPGEKNKSKKKKNKEVKASNEMSENEKDENGDSKNSKKKRKKKKKKGKSGNKVKKAQSVEEKSENGNSTDHQLECSNVQKADGDNIDEIVDNILVRMPAWNGLGVPSILLRALEEKSFTAPTKIQALTLPAAIYGRRDILGAAETGSGKTLAFGLPILNGILQELEKGGDEDSEEDGGEGIDASEGDVQDDDESNNEEMNNSDVDEDFDNSDMYKDIENSDVYKDIDNSDIEDKDNSDMEEDIGNSDMEENINNSDEEDMENTDMEEGDSDAGSIFDLSEEVDDSKTERGNIDDKTKKCVYSVDNVADFPTFADSKEKSRYISKPLYALVLTPTRELAVQISQHLKTAAKYTPISVAVVVGGLAPQKQERLLNRGPEIVVATPGRLWELIEEGHPHLAKIDKLRFLAIDETDRMLEKGHFEELERILEKVNTTEANMKKRQNFVFSATLTLTHGAPRYVLQKGKKKKRKAGNLTPVQKLSSIMETVGLTNPKVVDITEGSGVAQGLREAQIICNLNEKDNYLYYFLQRHPGRTLVFCNSIEAVRRLTKLFTLLECSPRALHAKMIQKQRLRNLERFRDDPRAVLLATDVAARGLDIPNVQHVIHYQTPRTAESYVHRSGRTARAEKVGLTVLFIEPSEVSSFTRIFKTLGRDANLPTFPVQPNWFTAAKERINLARKLDTAELQAMRVNKEQSWLDKMVEEMDMVVSDDELPTNYSRKSAELMKKQAAALRKQLTDLLSKPLIPKGMAPKSKLVVPLCPGSMVQTKAIYQENAVQALKSSVEEEKALKRKMNNERTKVRRKLAKRDTTELGGSPQTRLEESDN</sequence>
<feature type="domain" description="DEAD-box RNA helicase Q" evidence="11">
    <location>
        <begin position="197"/>
        <end position="225"/>
    </location>
</feature>
<keyword evidence="5 7" id="KW-0694">RNA-binding</keyword>
<feature type="region of interest" description="Disordered" evidence="8">
    <location>
        <begin position="266"/>
        <end position="389"/>
    </location>
</feature>
<comment type="function">
    <text evidence="7">RNA helicase.</text>
</comment>
<dbReference type="PANTHER" id="PTHR24031">
    <property type="entry name" value="RNA HELICASE"/>
    <property type="match status" value="1"/>
</dbReference>
<dbReference type="InterPro" id="IPR027417">
    <property type="entry name" value="P-loop_NTPase"/>
</dbReference>
<dbReference type="Pfam" id="PF00271">
    <property type="entry name" value="Helicase_C"/>
    <property type="match status" value="1"/>
</dbReference>
<evidence type="ECO:0000259" key="10">
    <source>
        <dbReference type="PROSITE" id="PS51194"/>
    </source>
</evidence>
<dbReference type="InterPro" id="IPR011545">
    <property type="entry name" value="DEAD/DEAH_box_helicase_dom"/>
</dbReference>
<organism evidence="12 13">
    <name type="scientific">Megalurothrips usitatus</name>
    <name type="common">bean blossom thrips</name>
    <dbReference type="NCBI Taxonomy" id="439358"/>
    <lineage>
        <taxon>Eukaryota</taxon>
        <taxon>Metazoa</taxon>
        <taxon>Ecdysozoa</taxon>
        <taxon>Arthropoda</taxon>
        <taxon>Hexapoda</taxon>
        <taxon>Insecta</taxon>
        <taxon>Pterygota</taxon>
        <taxon>Neoptera</taxon>
        <taxon>Paraneoptera</taxon>
        <taxon>Thysanoptera</taxon>
        <taxon>Terebrantia</taxon>
        <taxon>Thripoidea</taxon>
        <taxon>Thripidae</taxon>
        <taxon>Megalurothrips</taxon>
    </lineage>
</organism>